<evidence type="ECO:0008006" key="4">
    <source>
        <dbReference type="Google" id="ProtNLM"/>
    </source>
</evidence>
<feature type="chain" id="PRO_5043650680" description="MD-2-related lipid-recognition domain-containing protein" evidence="1">
    <location>
        <begin position="26"/>
        <end position="134"/>
    </location>
</feature>
<gene>
    <name evidence="2" type="ORF">PMEA_00011777</name>
</gene>
<proteinExistence type="predicted"/>
<dbReference type="Proteomes" id="UP001159428">
    <property type="component" value="Unassembled WGS sequence"/>
</dbReference>
<reference evidence="2 3" key="1">
    <citation type="submission" date="2022-05" db="EMBL/GenBank/DDBJ databases">
        <authorList>
            <consortium name="Genoscope - CEA"/>
            <person name="William W."/>
        </authorList>
    </citation>
    <scope>NUCLEOTIDE SEQUENCE [LARGE SCALE GENOMIC DNA]</scope>
</reference>
<name>A0AAU9Y4S9_9CNID</name>
<sequence>MKCSTNQLRIIALNMLLFVFTKTVAYPSGLEVINVTFCGNYDKTAKIKISPWPFIPTGAIVNLTVIFTPAVDVLDVTIEYEYGLESESKAVIRGRNDHVCESNPDFCNLPAGETQVKTISKKLTELPPVLKVIN</sequence>
<evidence type="ECO:0000313" key="2">
    <source>
        <dbReference type="EMBL" id="CAH3169222.1"/>
    </source>
</evidence>
<keyword evidence="1" id="KW-0732">Signal</keyword>
<organism evidence="2 3">
    <name type="scientific">Pocillopora meandrina</name>
    <dbReference type="NCBI Taxonomy" id="46732"/>
    <lineage>
        <taxon>Eukaryota</taxon>
        <taxon>Metazoa</taxon>
        <taxon>Cnidaria</taxon>
        <taxon>Anthozoa</taxon>
        <taxon>Hexacorallia</taxon>
        <taxon>Scleractinia</taxon>
        <taxon>Astrocoeniina</taxon>
        <taxon>Pocilloporidae</taxon>
        <taxon>Pocillopora</taxon>
    </lineage>
</organism>
<dbReference type="AlphaFoldDB" id="A0AAU9Y4S9"/>
<evidence type="ECO:0000313" key="3">
    <source>
        <dbReference type="Proteomes" id="UP001159428"/>
    </source>
</evidence>
<feature type="signal peptide" evidence="1">
    <location>
        <begin position="1"/>
        <end position="25"/>
    </location>
</feature>
<dbReference type="EMBL" id="CALNXJ010000203">
    <property type="protein sequence ID" value="CAH3169222.1"/>
    <property type="molecule type" value="Genomic_DNA"/>
</dbReference>
<evidence type="ECO:0000256" key="1">
    <source>
        <dbReference type="SAM" id="SignalP"/>
    </source>
</evidence>
<accession>A0AAU9Y4S9</accession>
<protein>
    <recommendedName>
        <fullName evidence="4">MD-2-related lipid-recognition domain-containing protein</fullName>
    </recommendedName>
</protein>
<comment type="caution">
    <text evidence="2">The sequence shown here is derived from an EMBL/GenBank/DDBJ whole genome shotgun (WGS) entry which is preliminary data.</text>
</comment>
<keyword evidence="3" id="KW-1185">Reference proteome</keyword>